<dbReference type="Pfam" id="PF00078">
    <property type="entry name" value="RVT_1"/>
    <property type="match status" value="1"/>
</dbReference>
<dbReference type="FunFam" id="3.30.70.270:FF:000026">
    <property type="entry name" value="Transposon Ty3-G Gag-Pol polyprotein"/>
    <property type="match status" value="1"/>
</dbReference>
<dbReference type="InterPro" id="IPR043128">
    <property type="entry name" value="Rev_trsase/Diguanyl_cyclase"/>
</dbReference>
<dbReference type="Pfam" id="PF17919">
    <property type="entry name" value="RT_RNaseH_2"/>
    <property type="match status" value="1"/>
</dbReference>
<dbReference type="FunFam" id="3.30.70.270:FF:000100">
    <property type="entry name" value="Uncharacterized protein"/>
    <property type="match status" value="1"/>
</dbReference>
<accession>A0A2G8LHQ5</accession>
<dbReference type="EMBL" id="MRZV01000073">
    <property type="protein sequence ID" value="PIK59784.1"/>
    <property type="molecule type" value="Genomic_DNA"/>
</dbReference>
<dbReference type="SUPFAM" id="SSF56672">
    <property type="entry name" value="DNA/RNA polymerases"/>
    <property type="match status" value="1"/>
</dbReference>
<dbReference type="Gene3D" id="3.10.10.10">
    <property type="entry name" value="HIV Type 1 Reverse Transcriptase, subunit A, domain 1"/>
    <property type="match status" value="1"/>
</dbReference>
<sequence length="317" mass="36380">MGVIEPITEPTDWVSSIVYCRKPNGKWRVCLDPKDLNKAIKRTHYHTPTSEEITHKLAQSTVFSKLDAKHGYWAVSLDEDSSRLTTFNSPFGRYYFKRLPFGLCLSQDIFQMKMNQILELCPGTIGISDDICVFGKTEQQHDENLIRLMEVAREKGLVFNPDKCEIKQPSIKFFGQIYDAQGVHPDPSKVKAMKAIEKPNNVKELQQFLGITTYMAPFIPDLSNHTASLRELLKKDVTFQWANVHDQNFQKIKDLISEEVTLAYFDPNKESVIEVDASLKGIGCALIQDKKPVYFASKAFTETEQRYANIEREKCWL</sequence>
<evidence type="ECO:0000313" key="3">
    <source>
        <dbReference type="Proteomes" id="UP000230750"/>
    </source>
</evidence>
<organism evidence="2 3">
    <name type="scientific">Stichopus japonicus</name>
    <name type="common">Sea cucumber</name>
    <dbReference type="NCBI Taxonomy" id="307972"/>
    <lineage>
        <taxon>Eukaryota</taxon>
        <taxon>Metazoa</taxon>
        <taxon>Echinodermata</taxon>
        <taxon>Eleutherozoa</taxon>
        <taxon>Echinozoa</taxon>
        <taxon>Holothuroidea</taxon>
        <taxon>Aspidochirotacea</taxon>
        <taxon>Aspidochirotida</taxon>
        <taxon>Stichopodidae</taxon>
        <taxon>Apostichopus</taxon>
    </lineage>
</organism>
<dbReference type="InterPro" id="IPR050951">
    <property type="entry name" value="Retrovirus_Pol_polyprotein"/>
</dbReference>
<proteinExistence type="predicted"/>
<dbReference type="PANTHER" id="PTHR37984:SF7">
    <property type="entry name" value="INTEGRASE CATALYTIC DOMAIN-CONTAINING PROTEIN"/>
    <property type="match status" value="1"/>
</dbReference>
<feature type="domain" description="Reverse transcriptase" evidence="1">
    <location>
        <begin position="1"/>
        <end position="178"/>
    </location>
</feature>
<evidence type="ECO:0000313" key="2">
    <source>
        <dbReference type="EMBL" id="PIK59784.1"/>
    </source>
</evidence>
<evidence type="ECO:0000259" key="1">
    <source>
        <dbReference type="PROSITE" id="PS50878"/>
    </source>
</evidence>
<dbReference type="AlphaFoldDB" id="A0A2G8LHQ5"/>
<dbReference type="PROSITE" id="PS50878">
    <property type="entry name" value="RT_POL"/>
    <property type="match status" value="1"/>
</dbReference>
<dbReference type="PANTHER" id="PTHR37984">
    <property type="entry name" value="PROTEIN CBG26694"/>
    <property type="match status" value="1"/>
</dbReference>
<gene>
    <name evidence="2" type="ORF">BSL78_03239</name>
</gene>
<comment type="caution">
    <text evidence="2">The sequence shown here is derived from an EMBL/GenBank/DDBJ whole genome shotgun (WGS) entry which is preliminary data.</text>
</comment>
<dbReference type="InterPro" id="IPR043502">
    <property type="entry name" value="DNA/RNA_pol_sf"/>
</dbReference>
<dbReference type="InterPro" id="IPR000477">
    <property type="entry name" value="RT_dom"/>
</dbReference>
<dbReference type="InterPro" id="IPR041577">
    <property type="entry name" value="RT_RNaseH_2"/>
</dbReference>
<protein>
    <recommendedName>
        <fullName evidence="1">Reverse transcriptase domain-containing protein</fullName>
    </recommendedName>
</protein>
<name>A0A2G8LHQ5_STIJA</name>
<dbReference type="Gene3D" id="3.30.70.270">
    <property type="match status" value="2"/>
</dbReference>
<keyword evidence="3" id="KW-1185">Reference proteome</keyword>
<dbReference type="Proteomes" id="UP000230750">
    <property type="component" value="Unassembled WGS sequence"/>
</dbReference>
<dbReference type="OrthoDB" id="6142245at2759"/>
<dbReference type="CDD" id="cd01647">
    <property type="entry name" value="RT_LTR"/>
    <property type="match status" value="1"/>
</dbReference>
<reference evidence="2 3" key="1">
    <citation type="journal article" date="2017" name="PLoS Biol.">
        <title>The sea cucumber genome provides insights into morphological evolution and visceral regeneration.</title>
        <authorList>
            <person name="Zhang X."/>
            <person name="Sun L."/>
            <person name="Yuan J."/>
            <person name="Sun Y."/>
            <person name="Gao Y."/>
            <person name="Zhang L."/>
            <person name="Li S."/>
            <person name="Dai H."/>
            <person name="Hamel J.F."/>
            <person name="Liu C."/>
            <person name="Yu Y."/>
            <person name="Liu S."/>
            <person name="Lin W."/>
            <person name="Guo K."/>
            <person name="Jin S."/>
            <person name="Xu P."/>
            <person name="Storey K.B."/>
            <person name="Huan P."/>
            <person name="Zhang T."/>
            <person name="Zhou Y."/>
            <person name="Zhang J."/>
            <person name="Lin C."/>
            <person name="Li X."/>
            <person name="Xing L."/>
            <person name="Huo D."/>
            <person name="Sun M."/>
            <person name="Wang L."/>
            <person name="Mercier A."/>
            <person name="Li F."/>
            <person name="Yang H."/>
            <person name="Xiang J."/>
        </authorList>
    </citation>
    <scope>NUCLEOTIDE SEQUENCE [LARGE SCALE GENOMIC DNA]</scope>
    <source>
        <strain evidence="2">Shaxun</strain>
        <tissue evidence="2">Muscle</tissue>
    </source>
</reference>